<dbReference type="InterPro" id="IPR050832">
    <property type="entry name" value="Bact_Acetyltransf"/>
</dbReference>
<evidence type="ECO:0000256" key="2">
    <source>
        <dbReference type="ARBA" id="ARBA00023315"/>
    </source>
</evidence>
<evidence type="ECO:0000313" key="5">
    <source>
        <dbReference type="Proteomes" id="UP001596189"/>
    </source>
</evidence>
<sequence>MNIGLAGAPDLPQLARLLWVHAAPAEQASQTVESFAGDLAAWWSDHEDSHLPFVARLAEHEVVGMAWLALVPRVPRPGVTTRLSADLQSVFVDVEHRGQGIGSALVRAAVDHASRLGAGRVTVSSSRRAVPVYERLGFASSGQLLQWTAPD</sequence>
<reference evidence="5" key="1">
    <citation type="journal article" date="2019" name="Int. J. Syst. Evol. Microbiol.">
        <title>The Global Catalogue of Microorganisms (GCM) 10K type strain sequencing project: providing services to taxonomists for standard genome sequencing and annotation.</title>
        <authorList>
            <consortium name="The Broad Institute Genomics Platform"/>
            <consortium name="The Broad Institute Genome Sequencing Center for Infectious Disease"/>
            <person name="Wu L."/>
            <person name="Ma J."/>
        </authorList>
    </citation>
    <scope>NUCLEOTIDE SEQUENCE [LARGE SCALE GENOMIC DNA]</scope>
    <source>
        <strain evidence="5">KACC 14249</strain>
    </source>
</reference>
<dbReference type="Proteomes" id="UP001596189">
    <property type="component" value="Unassembled WGS sequence"/>
</dbReference>
<protein>
    <submittedName>
        <fullName evidence="4">GNAT family N-acetyltransferase</fullName>
        <ecNumber evidence="4">2.3.-.-</ecNumber>
    </submittedName>
</protein>
<keyword evidence="5" id="KW-1185">Reference proteome</keyword>
<proteinExistence type="predicted"/>
<name>A0ABW1JCC8_9ACTN</name>
<keyword evidence="1 4" id="KW-0808">Transferase</keyword>
<dbReference type="EC" id="2.3.-.-" evidence="4"/>
<dbReference type="EMBL" id="JBHSRD010000003">
    <property type="protein sequence ID" value="MFC6006829.1"/>
    <property type="molecule type" value="Genomic_DNA"/>
</dbReference>
<dbReference type="RefSeq" id="WP_345718301.1">
    <property type="nucleotide sequence ID" value="NZ_BAABFP010000008.1"/>
</dbReference>
<evidence type="ECO:0000313" key="4">
    <source>
        <dbReference type="EMBL" id="MFC6006829.1"/>
    </source>
</evidence>
<accession>A0ABW1JCC8</accession>
<dbReference type="GO" id="GO:0016746">
    <property type="term" value="F:acyltransferase activity"/>
    <property type="evidence" value="ECO:0007669"/>
    <property type="project" value="UniProtKB-KW"/>
</dbReference>
<dbReference type="CDD" id="cd04301">
    <property type="entry name" value="NAT_SF"/>
    <property type="match status" value="1"/>
</dbReference>
<comment type="caution">
    <text evidence="4">The sequence shown here is derived from an EMBL/GenBank/DDBJ whole genome shotgun (WGS) entry which is preliminary data.</text>
</comment>
<dbReference type="InterPro" id="IPR000182">
    <property type="entry name" value="GNAT_dom"/>
</dbReference>
<dbReference type="PANTHER" id="PTHR43877">
    <property type="entry name" value="AMINOALKYLPHOSPHONATE N-ACETYLTRANSFERASE-RELATED-RELATED"/>
    <property type="match status" value="1"/>
</dbReference>
<dbReference type="Gene3D" id="3.40.630.30">
    <property type="match status" value="1"/>
</dbReference>
<dbReference type="PROSITE" id="PS51186">
    <property type="entry name" value="GNAT"/>
    <property type="match status" value="1"/>
</dbReference>
<dbReference type="Pfam" id="PF00583">
    <property type="entry name" value="Acetyltransf_1"/>
    <property type="match status" value="1"/>
</dbReference>
<evidence type="ECO:0000259" key="3">
    <source>
        <dbReference type="PROSITE" id="PS51186"/>
    </source>
</evidence>
<evidence type="ECO:0000256" key="1">
    <source>
        <dbReference type="ARBA" id="ARBA00022679"/>
    </source>
</evidence>
<dbReference type="SUPFAM" id="SSF55729">
    <property type="entry name" value="Acyl-CoA N-acyltransferases (Nat)"/>
    <property type="match status" value="1"/>
</dbReference>
<feature type="domain" description="N-acetyltransferase" evidence="3">
    <location>
        <begin position="1"/>
        <end position="151"/>
    </location>
</feature>
<organism evidence="4 5">
    <name type="scientific">Angustibacter luteus</name>
    <dbReference type="NCBI Taxonomy" id="658456"/>
    <lineage>
        <taxon>Bacteria</taxon>
        <taxon>Bacillati</taxon>
        <taxon>Actinomycetota</taxon>
        <taxon>Actinomycetes</taxon>
        <taxon>Kineosporiales</taxon>
        <taxon>Kineosporiaceae</taxon>
    </lineage>
</organism>
<gene>
    <name evidence="4" type="ORF">ACFQDO_06760</name>
</gene>
<dbReference type="InterPro" id="IPR016181">
    <property type="entry name" value="Acyl_CoA_acyltransferase"/>
</dbReference>
<keyword evidence="2 4" id="KW-0012">Acyltransferase</keyword>